<accession>A0A378LSC2</accession>
<feature type="region of interest" description="Disordered" evidence="1">
    <location>
        <begin position="280"/>
        <end position="305"/>
    </location>
</feature>
<evidence type="ECO:0000256" key="1">
    <source>
        <dbReference type="SAM" id="MobiDB-lite"/>
    </source>
</evidence>
<dbReference type="AlphaFoldDB" id="A0A378LSC2"/>
<protein>
    <submittedName>
        <fullName evidence="2">Uncharacterized protein</fullName>
    </submittedName>
</protein>
<feature type="compositionally biased region" description="Basic and acidic residues" evidence="1">
    <location>
        <begin position="295"/>
        <end position="305"/>
    </location>
</feature>
<sequence length="563" mass="63751">MGFYFRSYRQTAGDKAYNEKKFEEALTHYSAALTTLHLHAASNATRHNDFYDAFVYVLSEVITTKLMIMSREAQNHNFAVMKSHWDEIPGLLQEMEITYEEHLKNASHCQSNKEEKVKEVNKLLAAVCEDVSDDFADLLDEEETIPNLLPHAIEWMKRAISFQLKTRTHPKLSSSLGYLNLLERLYKKTNNETHLKEMADYIQKYKLRELPVKSPLQKLELLSYVLRANVATQGEIIGLADECKSLYALLPDEDKDNTIIEDLRHLIDLGIEKDGETAEAMEESDDTSHIVNTEGENRDGESNEGHALPEQEAFVSPGDTLIGLQSLDTVPMSLSIQEDTTVCDSGIPHNSPVIEFSASPSTTQSPQGFFFSAPQGTSSDKELPHSKALQVGFETIISNAKNPKFLANLLSLIADFFIKYKAYNVQKQNAIVLAYDLYRQVLKIDPQHNRAHAKLREMSSKHKQLIGSYNKFFSVPQSPIPFAEAQMDDAKRLFTEALEDLTIQLESLLINKTIKIRITIDQLICYVGEQLTKGAITQGPSPEIEEMLTNTFEKELKNYFQVS</sequence>
<dbReference type="Proteomes" id="UP000255297">
    <property type="component" value="Unassembled WGS sequence"/>
</dbReference>
<reference evidence="2 3" key="1">
    <citation type="submission" date="2018-06" db="EMBL/GenBank/DDBJ databases">
        <authorList>
            <consortium name="Pathogen Informatics"/>
            <person name="Doyle S."/>
        </authorList>
    </citation>
    <scope>NUCLEOTIDE SEQUENCE [LARGE SCALE GENOMIC DNA]</scope>
    <source>
        <strain evidence="2 3">NCTC11532</strain>
    </source>
</reference>
<evidence type="ECO:0000313" key="2">
    <source>
        <dbReference type="EMBL" id="STY29865.1"/>
    </source>
</evidence>
<gene>
    <name evidence="2" type="ORF">NCTC11532_02067</name>
</gene>
<proteinExistence type="predicted"/>
<name>A0A378LSC2_9GAMM</name>
<dbReference type="OrthoDB" id="5632254at2"/>
<evidence type="ECO:0000313" key="3">
    <source>
        <dbReference type="Proteomes" id="UP000255297"/>
    </source>
</evidence>
<dbReference type="EMBL" id="UGPB01000001">
    <property type="protein sequence ID" value="STY29865.1"/>
    <property type="molecule type" value="Genomic_DNA"/>
</dbReference>
<keyword evidence="3" id="KW-1185">Reference proteome</keyword>
<organism evidence="2 3">
    <name type="scientific">Legionella wadsworthii</name>
    <dbReference type="NCBI Taxonomy" id="28088"/>
    <lineage>
        <taxon>Bacteria</taxon>
        <taxon>Pseudomonadati</taxon>
        <taxon>Pseudomonadota</taxon>
        <taxon>Gammaproteobacteria</taxon>
        <taxon>Legionellales</taxon>
        <taxon>Legionellaceae</taxon>
        <taxon>Legionella</taxon>
    </lineage>
</organism>
<dbReference type="RefSeq" id="WP_031564755.1">
    <property type="nucleotide sequence ID" value="NZ_CAAAIS010000001.1"/>
</dbReference>